<dbReference type="InterPro" id="IPR027417">
    <property type="entry name" value="P-loop_NTPase"/>
</dbReference>
<reference evidence="5" key="1">
    <citation type="submission" date="2021-03" db="EMBL/GenBank/DDBJ databases">
        <authorList>
            <person name="Jaffe A."/>
        </authorList>
    </citation>
    <scope>NUCLEOTIDE SEQUENCE</scope>
    <source>
        <strain evidence="5">RIFCSPLOWO2_01_FULL_AR10_48_17</strain>
    </source>
</reference>
<dbReference type="AlphaFoldDB" id="A0A8T4L860"/>
<dbReference type="Proteomes" id="UP000675968">
    <property type="component" value="Unassembled WGS sequence"/>
</dbReference>
<comment type="caution">
    <text evidence="5">The sequence shown here is derived from an EMBL/GenBank/DDBJ whole genome shotgun (WGS) entry which is preliminary data.</text>
</comment>
<evidence type="ECO:0000256" key="3">
    <source>
        <dbReference type="ARBA" id="ARBA00022840"/>
    </source>
</evidence>
<dbReference type="GO" id="GO:0022857">
    <property type="term" value="F:transmembrane transporter activity"/>
    <property type="evidence" value="ECO:0007669"/>
    <property type="project" value="TreeGrafter"/>
</dbReference>
<protein>
    <submittedName>
        <fullName evidence="5">ABC transporter ATP-binding protein</fullName>
    </submittedName>
</protein>
<dbReference type="PROSITE" id="PS50893">
    <property type="entry name" value="ABC_TRANSPORTER_2"/>
    <property type="match status" value="1"/>
</dbReference>
<evidence type="ECO:0000313" key="6">
    <source>
        <dbReference type="Proteomes" id="UP000675968"/>
    </source>
</evidence>
<accession>A0A8T4L860</accession>
<dbReference type="InterPro" id="IPR015854">
    <property type="entry name" value="ABC_transpr_LolD-like"/>
</dbReference>
<evidence type="ECO:0000256" key="2">
    <source>
        <dbReference type="ARBA" id="ARBA00022741"/>
    </source>
</evidence>
<dbReference type="GO" id="GO:0016887">
    <property type="term" value="F:ATP hydrolysis activity"/>
    <property type="evidence" value="ECO:0007669"/>
    <property type="project" value="InterPro"/>
</dbReference>
<gene>
    <name evidence="5" type="ORF">J4215_03950</name>
</gene>
<dbReference type="Pfam" id="PF00005">
    <property type="entry name" value="ABC_tran"/>
    <property type="match status" value="1"/>
</dbReference>
<dbReference type="GO" id="GO:0098796">
    <property type="term" value="C:membrane protein complex"/>
    <property type="evidence" value="ECO:0007669"/>
    <property type="project" value="UniProtKB-ARBA"/>
</dbReference>
<keyword evidence="3 5" id="KW-0067">ATP-binding</keyword>
<dbReference type="GO" id="GO:0005886">
    <property type="term" value="C:plasma membrane"/>
    <property type="evidence" value="ECO:0007669"/>
    <property type="project" value="TreeGrafter"/>
</dbReference>
<dbReference type="PANTHER" id="PTHR24220">
    <property type="entry name" value="IMPORT ATP-BINDING PROTEIN"/>
    <property type="match status" value="1"/>
</dbReference>
<reference evidence="5" key="2">
    <citation type="submission" date="2021-05" db="EMBL/GenBank/DDBJ databases">
        <title>Protein family content uncovers lineage relationships and bacterial pathway maintenance mechanisms in DPANN archaea.</title>
        <authorList>
            <person name="Castelle C.J."/>
            <person name="Meheust R."/>
            <person name="Jaffe A.L."/>
            <person name="Seitz K."/>
            <person name="Gong X."/>
            <person name="Baker B.J."/>
            <person name="Banfield J.F."/>
        </authorList>
    </citation>
    <scope>NUCLEOTIDE SEQUENCE</scope>
    <source>
        <strain evidence="5">RIFCSPLOWO2_01_FULL_AR10_48_17</strain>
    </source>
</reference>
<dbReference type="PANTHER" id="PTHR24220:SF86">
    <property type="entry name" value="ABC TRANSPORTER ABCH.1"/>
    <property type="match status" value="1"/>
</dbReference>
<keyword evidence="2" id="KW-0547">Nucleotide-binding</keyword>
<dbReference type="EMBL" id="JAGVWC010000010">
    <property type="protein sequence ID" value="MBS3061709.1"/>
    <property type="molecule type" value="Genomic_DNA"/>
</dbReference>
<dbReference type="InterPro" id="IPR017871">
    <property type="entry name" value="ABC_transporter-like_CS"/>
</dbReference>
<evidence type="ECO:0000256" key="1">
    <source>
        <dbReference type="ARBA" id="ARBA00022448"/>
    </source>
</evidence>
<dbReference type="InterPro" id="IPR003593">
    <property type="entry name" value="AAA+_ATPase"/>
</dbReference>
<proteinExistence type="predicted"/>
<dbReference type="FunFam" id="3.40.50.300:FF:000032">
    <property type="entry name" value="Export ABC transporter ATP-binding protein"/>
    <property type="match status" value="1"/>
</dbReference>
<evidence type="ECO:0000259" key="4">
    <source>
        <dbReference type="PROSITE" id="PS50893"/>
    </source>
</evidence>
<dbReference type="PROSITE" id="PS00211">
    <property type="entry name" value="ABC_TRANSPORTER_1"/>
    <property type="match status" value="1"/>
</dbReference>
<dbReference type="InterPro" id="IPR003439">
    <property type="entry name" value="ABC_transporter-like_ATP-bd"/>
</dbReference>
<dbReference type="Gene3D" id="3.40.50.300">
    <property type="entry name" value="P-loop containing nucleotide triphosphate hydrolases"/>
    <property type="match status" value="1"/>
</dbReference>
<dbReference type="CDD" id="cd03255">
    <property type="entry name" value="ABC_MJ0796_LolCDE_FtsE"/>
    <property type="match status" value="1"/>
</dbReference>
<dbReference type="SMART" id="SM00382">
    <property type="entry name" value="AAA"/>
    <property type="match status" value="1"/>
</dbReference>
<dbReference type="InterPro" id="IPR017911">
    <property type="entry name" value="MacB-like_ATP-bd"/>
</dbReference>
<keyword evidence="1" id="KW-0813">Transport</keyword>
<feature type="domain" description="ABC transporter" evidence="4">
    <location>
        <begin position="6"/>
        <end position="236"/>
    </location>
</feature>
<dbReference type="GO" id="GO:0005524">
    <property type="term" value="F:ATP binding"/>
    <property type="evidence" value="ECO:0007669"/>
    <property type="project" value="UniProtKB-KW"/>
</dbReference>
<organism evidence="5 6">
    <name type="scientific">Candidatus Iainarchaeum sp</name>
    <dbReference type="NCBI Taxonomy" id="3101447"/>
    <lineage>
        <taxon>Archaea</taxon>
        <taxon>Candidatus Iainarchaeota</taxon>
        <taxon>Candidatus Iainarchaeia</taxon>
        <taxon>Candidatus Iainarchaeales</taxon>
        <taxon>Candidatus Iainarchaeaceae</taxon>
        <taxon>Candidatus Iainarchaeum</taxon>
    </lineage>
</organism>
<sequence>MTRCILQLEKVSKTYQMDEVQVQALKKIDLTVNEGEFVAIIGASGSGKSTLLNMIGILDSPTSGTIRIDGRDITHLDESHVARIRGKKIGFVFQAFNLSPTLNVFENIALPMRIHEFSEQDIRQKVNQLIQLVGLDSRKNHLPTQLSGGERQRVAIARALSTEPALVLADEPTGNLDTKTSKEIIALFETLNQSQGKTIVLVTHEPNIAQHCHRIVTVRDGTIISDKTNRQRRKTK</sequence>
<dbReference type="SUPFAM" id="SSF52540">
    <property type="entry name" value="P-loop containing nucleoside triphosphate hydrolases"/>
    <property type="match status" value="1"/>
</dbReference>
<evidence type="ECO:0000313" key="5">
    <source>
        <dbReference type="EMBL" id="MBS3061709.1"/>
    </source>
</evidence>
<name>A0A8T4L860_9ARCH</name>